<dbReference type="EMBL" id="LANQ01000001">
    <property type="protein sequence ID" value="KJV59096.1"/>
    <property type="molecule type" value="Genomic_DNA"/>
</dbReference>
<sequence>MISSLRGKIENFDEAISGYSTRLPHSLWSLAMTIWQYRINEITNEYIKVKKYFRPN</sequence>
<accession>A0A0F3MTV9</accession>
<organism evidence="1 2">
    <name type="scientific">Rickettsia felis str. Pedreira</name>
    <dbReference type="NCBI Taxonomy" id="1359196"/>
    <lineage>
        <taxon>Bacteria</taxon>
        <taxon>Pseudomonadati</taxon>
        <taxon>Pseudomonadota</taxon>
        <taxon>Alphaproteobacteria</taxon>
        <taxon>Rickettsiales</taxon>
        <taxon>Rickettsiaceae</taxon>
        <taxon>Rickettsieae</taxon>
        <taxon>Rickettsia</taxon>
        <taxon>spotted fever group</taxon>
    </lineage>
</organism>
<reference evidence="1 2" key="1">
    <citation type="submission" date="2015-01" db="EMBL/GenBank/DDBJ databases">
        <title>Genome Sequencing of Rickettsiales.</title>
        <authorList>
            <person name="Daugherty S.C."/>
            <person name="Su Q."/>
            <person name="Abolude K."/>
            <person name="Beier-Sexton M."/>
            <person name="Carlyon J.A."/>
            <person name="Carter R."/>
            <person name="Day N.P."/>
            <person name="Dumler S.J."/>
            <person name="Dyachenko V."/>
            <person name="Godinez A."/>
            <person name="Kurtti T.J."/>
            <person name="Lichay M."/>
            <person name="Mullins K.E."/>
            <person name="Ott S."/>
            <person name="Pappas-Brown V."/>
            <person name="Paris D.H."/>
            <person name="Patel P."/>
            <person name="Richards A.L."/>
            <person name="Sadzewicz L."/>
            <person name="Sears K."/>
            <person name="Seidman D."/>
            <person name="Sengamalay N."/>
            <person name="Stenos J."/>
            <person name="Tallon L.J."/>
            <person name="Vincent G."/>
            <person name="Fraser C.M."/>
            <person name="Munderloh U."/>
            <person name="Dunning-Hotopp J.C."/>
        </authorList>
    </citation>
    <scope>NUCLEOTIDE SEQUENCE [LARGE SCALE GENOMIC DNA]</scope>
    <source>
        <strain evidence="1 2">Pedreira</strain>
    </source>
</reference>
<evidence type="ECO:0000313" key="2">
    <source>
        <dbReference type="Proteomes" id="UP000033475"/>
    </source>
</evidence>
<dbReference type="Proteomes" id="UP000033475">
    <property type="component" value="Unassembled WGS sequence"/>
</dbReference>
<gene>
    <name evidence="1" type="ORF">RFEPED_1495</name>
</gene>
<proteinExistence type="predicted"/>
<protein>
    <submittedName>
        <fullName evidence="1">Uncharacterized protein</fullName>
    </submittedName>
</protein>
<evidence type="ECO:0000313" key="1">
    <source>
        <dbReference type="EMBL" id="KJV59096.1"/>
    </source>
</evidence>
<name>A0A0F3MTV9_RICFI</name>
<dbReference type="AlphaFoldDB" id="A0A0F3MTV9"/>
<comment type="caution">
    <text evidence="1">The sequence shown here is derived from an EMBL/GenBank/DDBJ whole genome shotgun (WGS) entry which is preliminary data.</text>
</comment>